<evidence type="ECO:0000259" key="5">
    <source>
        <dbReference type="Pfam" id="PF01494"/>
    </source>
</evidence>
<evidence type="ECO:0000256" key="2">
    <source>
        <dbReference type="ARBA" id="ARBA00022630"/>
    </source>
</evidence>
<dbReference type="PANTHER" id="PTHR43004:SF19">
    <property type="entry name" value="BINDING MONOOXYGENASE, PUTATIVE (JCVI)-RELATED"/>
    <property type="match status" value="1"/>
</dbReference>
<dbReference type="InterPro" id="IPR002938">
    <property type="entry name" value="FAD-bd"/>
</dbReference>
<dbReference type="RefSeq" id="WP_151758089.1">
    <property type="nucleotide sequence ID" value="NZ_BKZW01000002.1"/>
</dbReference>
<protein>
    <submittedName>
        <fullName evidence="6">Oxygenase</fullName>
    </submittedName>
</protein>
<accession>A0A5J4KR23</accession>
<proteinExistence type="predicted"/>
<keyword evidence="3" id="KW-0274">FAD</keyword>
<evidence type="ECO:0000256" key="4">
    <source>
        <dbReference type="SAM" id="MobiDB-lite"/>
    </source>
</evidence>
<dbReference type="GO" id="GO:0016709">
    <property type="term" value="F:oxidoreductase activity, acting on paired donors, with incorporation or reduction of molecular oxygen, NAD(P)H as one donor, and incorporation of one atom of oxygen"/>
    <property type="evidence" value="ECO:0007669"/>
    <property type="project" value="UniProtKB-ARBA"/>
</dbReference>
<dbReference type="AlphaFoldDB" id="A0A5J4KR23"/>
<dbReference type="SUPFAM" id="SSF51905">
    <property type="entry name" value="FAD/NAD(P)-binding domain"/>
    <property type="match status" value="1"/>
</dbReference>
<organism evidence="6 7">
    <name type="scientific">Dictyobacter vulcani</name>
    <dbReference type="NCBI Taxonomy" id="2607529"/>
    <lineage>
        <taxon>Bacteria</taxon>
        <taxon>Bacillati</taxon>
        <taxon>Chloroflexota</taxon>
        <taxon>Ktedonobacteria</taxon>
        <taxon>Ktedonobacterales</taxon>
        <taxon>Dictyobacteraceae</taxon>
        <taxon>Dictyobacter</taxon>
    </lineage>
</organism>
<name>A0A5J4KR23_9CHLR</name>
<dbReference type="Proteomes" id="UP000326912">
    <property type="component" value="Unassembled WGS sequence"/>
</dbReference>
<dbReference type="PRINTS" id="PR00420">
    <property type="entry name" value="RNGMNOXGNASE"/>
</dbReference>
<dbReference type="Gene3D" id="3.40.30.120">
    <property type="match status" value="1"/>
</dbReference>
<evidence type="ECO:0000313" key="7">
    <source>
        <dbReference type="Proteomes" id="UP000326912"/>
    </source>
</evidence>
<reference evidence="6 7" key="1">
    <citation type="submission" date="2019-10" db="EMBL/GenBank/DDBJ databases">
        <title>Dictyobacter vulcani sp. nov., within the class Ktedonobacteria, isolated from soil of volcanic Mt. Zao.</title>
        <authorList>
            <person name="Zheng Y."/>
            <person name="Wang C.M."/>
            <person name="Sakai Y."/>
            <person name="Abe K."/>
            <person name="Yokota A."/>
            <person name="Yabe S."/>
        </authorList>
    </citation>
    <scope>NUCLEOTIDE SEQUENCE [LARGE SCALE GENOMIC DNA]</scope>
    <source>
        <strain evidence="6 7">W12</strain>
    </source>
</reference>
<feature type="region of interest" description="Disordered" evidence="4">
    <location>
        <begin position="538"/>
        <end position="558"/>
    </location>
</feature>
<feature type="domain" description="FAD-binding" evidence="5">
    <location>
        <begin position="6"/>
        <end position="347"/>
    </location>
</feature>
<keyword evidence="2" id="KW-0285">Flavoprotein</keyword>
<feature type="compositionally biased region" description="Basic and acidic residues" evidence="4">
    <location>
        <begin position="542"/>
        <end position="558"/>
    </location>
</feature>
<dbReference type="InterPro" id="IPR036188">
    <property type="entry name" value="FAD/NAD-bd_sf"/>
</dbReference>
<gene>
    <name evidence="6" type="ORF">KDW_44970</name>
</gene>
<evidence type="ECO:0000313" key="6">
    <source>
        <dbReference type="EMBL" id="GER90335.1"/>
    </source>
</evidence>
<dbReference type="GO" id="GO:0071949">
    <property type="term" value="F:FAD binding"/>
    <property type="evidence" value="ECO:0007669"/>
    <property type="project" value="InterPro"/>
</dbReference>
<keyword evidence="7" id="KW-1185">Reference proteome</keyword>
<comment type="caution">
    <text evidence="6">The sequence shown here is derived from an EMBL/GenBank/DDBJ whole genome shotgun (WGS) entry which is preliminary data.</text>
</comment>
<evidence type="ECO:0000256" key="1">
    <source>
        <dbReference type="ARBA" id="ARBA00001974"/>
    </source>
</evidence>
<evidence type="ECO:0000256" key="3">
    <source>
        <dbReference type="ARBA" id="ARBA00022827"/>
    </source>
</evidence>
<dbReference type="Gene3D" id="3.50.50.60">
    <property type="entry name" value="FAD/NAD(P)-binding domain"/>
    <property type="match status" value="1"/>
</dbReference>
<sequence length="558" mass="62110">MMTITTDVLVIGAGPTGLTIANLLTRNGVSVRIMDKKSELARESRAIVVHAKTLELLDKLGLADKAIETGEQLGGLQFLTQGKRAGKFSFQDSTGDKRTPYPFALIYGQDQTEHLLLQSLTEVGCQVEWDTELLSLEQTQDGAQAHVRTADGSEETIEAQWIIGADGAHSPVRHALSLGFAGQSYTQTLFVADLDIEWKQEAHQGAMNLTHQEFFLFFPMPQKRRFRLFGSLTPAEADRDTLTLDDVRQILDTKSGLHVTILKDRWISVYHTHQRMAERFRVGRVFLVGDAAHIHSPAGGQGMNTGIGDAYNLAWKLALVIKGQANETLLDSYEAERMPFARAILQGSDWAFQIMTTSNVIVRQFKLILLPQFFRLISLLPLLKQRAFWILSQLWTSYPKSPAVTDASSNKKKLRAGDRAPYGFFETGPDAGKSIFTMLKNQDHHLFIFAGSKPDSTLTDLQGLEEKLRSLLSAYAVPIHLHSVPTANLSLHRSYEADTPSLFLIRPDGHIAYRGQPEDLAKLKLYLNKLFKLSGNPAQATKQEDTTALTDEHTLTAD</sequence>
<comment type="cofactor">
    <cofactor evidence="1">
        <name>FAD</name>
        <dbReference type="ChEBI" id="CHEBI:57692"/>
    </cofactor>
</comment>
<dbReference type="Gene3D" id="3.30.70.2450">
    <property type="match status" value="1"/>
</dbReference>
<dbReference type="PANTHER" id="PTHR43004">
    <property type="entry name" value="TRK SYSTEM POTASSIUM UPTAKE PROTEIN"/>
    <property type="match status" value="1"/>
</dbReference>
<dbReference type="InterPro" id="IPR050641">
    <property type="entry name" value="RIFMO-like"/>
</dbReference>
<dbReference type="Pfam" id="PF01494">
    <property type="entry name" value="FAD_binding_3"/>
    <property type="match status" value="1"/>
</dbReference>
<dbReference type="EMBL" id="BKZW01000002">
    <property type="protein sequence ID" value="GER90335.1"/>
    <property type="molecule type" value="Genomic_DNA"/>
</dbReference>